<protein>
    <submittedName>
        <fullName evidence="4">Aldolase</fullName>
    </submittedName>
</protein>
<dbReference type="GO" id="GO:0000287">
    <property type="term" value="F:magnesium ion binding"/>
    <property type="evidence" value="ECO:0007669"/>
    <property type="project" value="TreeGrafter"/>
</dbReference>
<reference evidence="4" key="2">
    <citation type="submission" date="2020-09" db="EMBL/GenBank/DDBJ databases">
        <authorList>
            <person name="Sun Q."/>
            <person name="Zhou Y."/>
        </authorList>
    </citation>
    <scope>NUCLEOTIDE SEQUENCE</scope>
    <source>
        <strain evidence="4">CGMCC 1.15085</strain>
    </source>
</reference>
<dbReference type="PANTHER" id="PTHR32308:SF10">
    <property type="entry name" value="CITRATE LYASE SUBUNIT BETA"/>
    <property type="match status" value="1"/>
</dbReference>
<evidence type="ECO:0000313" key="5">
    <source>
        <dbReference type="Proteomes" id="UP000636793"/>
    </source>
</evidence>
<comment type="caution">
    <text evidence="4">The sequence shown here is derived from an EMBL/GenBank/DDBJ whole genome shotgun (WGS) entry which is preliminary data.</text>
</comment>
<organism evidence="4 5">
    <name type="scientific">Flexivirga endophytica</name>
    <dbReference type="NCBI Taxonomy" id="1849103"/>
    <lineage>
        <taxon>Bacteria</taxon>
        <taxon>Bacillati</taxon>
        <taxon>Actinomycetota</taxon>
        <taxon>Actinomycetes</taxon>
        <taxon>Micrococcales</taxon>
        <taxon>Dermacoccaceae</taxon>
        <taxon>Flexivirga</taxon>
    </lineage>
</organism>
<dbReference type="SUPFAM" id="SSF51621">
    <property type="entry name" value="Phosphoenolpyruvate/pyruvate domain"/>
    <property type="match status" value="1"/>
</dbReference>
<dbReference type="RefSeq" id="WP_229749835.1">
    <property type="nucleotide sequence ID" value="NZ_BMHI01000005.1"/>
</dbReference>
<name>A0A916WZJ0_9MICO</name>
<dbReference type="AlphaFoldDB" id="A0A916WZJ0"/>
<dbReference type="Proteomes" id="UP000636793">
    <property type="component" value="Unassembled WGS sequence"/>
</dbReference>
<sequence>MPDFRTVLTNRLDDALADADADLSRRYPGSPTGRFPVHTVYLPADRCTAGDVRQFAATARDLLATYAPDADELARATGESVDDVAAVYDRLVAKLEQDPIEDLRADFEDGYGVRPDETEDKHLAGVLSAFRELAASDELPTWHGVRFKSFEAPTRARGVRTLVDHLSGMAQAGLLEGNVLTLPKVTSVDQVAAMHTACGALEQELQLPSGSVTFEIQVETPQAILAADGTAAAARMVHAAPGRVSALVYGTFDYSAGVGIAAAYQALDHPAADHAKAVMQVAAAQTGTRICDGSTNVVAFGDRASAHATWQLHSGLVTRSLIRGIYQGWDMHPGHLVSRYLANYLFFRRALPTAAARLAAYVQQTSGGDVVDFDPGQAHDAHDALALQGARDSQRQRSVSIMDEPATAKMLADALLRGVHCGAVGADEVESNCGLTVSELTALTR</sequence>
<dbReference type="EMBL" id="BMHI01000005">
    <property type="protein sequence ID" value="GGB41692.1"/>
    <property type="molecule type" value="Genomic_DNA"/>
</dbReference>
<dbReference type="InterPro" id="IPR015813">
    <property type="entry name" value="Pyrv/PenolPyrv_kinase-like_dom"/>
</dbReference>
<keyword evidence="5" id="KW-1185">Reference proteome</keyword>
<evidence type="ECO:0000256" key="3">
    <source>
        <dbReference type="ARBA" id="ARBA00022842"/>
    </source>
</evidence>
<proteinExistence type="predicted"/>
<dbReference type="GO" id="GO:0003824">
    <property type="term" value="F:catalytic activity"/>
    <property type="evidence" value="ECO:0007669"/>
    <property type="project" value="InterPro"/>
</dbReference>
<dbReference type="Pfam" id="PF22484">
    <property type="entry name" value="DUF6986"/>
    <property type="match status" value="2"/>
</dbReference>
<dbReference type="PANTHER" id="PTHR32308">
    <property type="entry name" value="LYASE BETA SUBUNIT, PUTATIVE (AFU_ORTHOLOGUE AFUA_4G13030)-RELATED"/>
    <property type="match status" value="1"/>
</dbReference>
<dbReference type="Gene3D" id="3.20.20.60">
    <property type="entry name" value="Phosphoenolpyruvate-binding domains"/>
    <property type="match status" value="1"/>
</dbReference>
<dbReference type="GO" id="GO:0006107">
    <property type="term" value="P:oxaloacetate metabolic process"/>
    <property type="evidence" value="ECO:0007669"/>
    <property type="project" value="TreeGrafter"/>
</dbReference>
<accession>A0A916WZJ0</accession>
<keyword evidence="2" id="KW-0479">Metal-binding</keyword>
<evidence type="ECO:0000256" key="1">
    <source>
        <dbReference type="ARBA" id="ARBA00001946"/>
    </source>
</evidence>
<keyword evidence="3" id="KW-0460">Magnesium</keyword>
<evidence type="ECO:0000313" key="4">
    <source>
        <dbReference type="EMBL" id="GGB41692.1"/>
    </source>
</evidence>
<dbReference type="InterPro" id="IPR054255">
    <property type="entry name" value="DUF6986"/>
</dbReference>
<evidence type="ECO:0000256" key="2">
    <source>
        <dbReference type="ARBA" id="ARBA00022723"/>
    </source>
</evidence>
<gene>
    <name evidence="4" type="ORF">GCM10011492_35780</name>
</gene>
<comment type="cofactor">
    <cofactor evidence="1">
        <name>Mg(2+)</name>
        <dbReference type="ChEBI" id="CHEBI:18420"/>
    </cofactor>
</comment>
<reference evidence="4" key="1">
    <citation type="journal article" date="2014" name="Int. J. Syst. Evol. Microbiol.">
        <title>Complete genome sequence of Corynebacterium casei LMG S-19264T (=DSM 44701T), isolated from a smear-ripened cheese.</title>
        <authorList>
            <consortium name="US DOE Joint Genome Institute (JGI-PGF)"/>
            <person name="Walter F."/>
            <person name="Albersmeier A."/>
            <person name="Kalinowski J."/>
            <person name="Ruckert C."/>
        </authorList>
    </citation>
    <scope>NUCLEOTIDE SEQUENCE</scope>
    <source>
        <strain evidence="4">CGMCC 1.15085</strain>
    </source>
</reference>
<dbReference type="InterPro" id="IPR040442">
    <property type="entry name" value="Pyrv_kinase-like_dom_sf"/>
</dbReference>